<evidence type="ECO:0000256" key="2">
    <source>
        <dbReference type="ARBA" id="ARBA00004496"/>
    </source>
</evidence>
<feature type="domain" description="PPIase FKBP-type" evidence="11">
    <location>
        <begin position="6"/>
        <end position="80"/>
    </location>
</feature>
<sequence>MQIAQNSVVAIAYTLTDEKGTVLDTSAGGEPLVYLHGARDIIPGLENALTGKSIGDKLNVTVAPADGYGEYDAQMVQTVPRQMFAGVDNIEVGMHFQAQTDHGIQVVTVAAVEPNEITIDGNHPLAGVQLTFDVEVMSIRAATEEELAHGHVHGPDGHHHH</sequence>
<name>A0A4Q7ZBB1_9GAMM</name>
<evidence type="ECO:0000256" key="4">
    <source>
        <dbReference type="ARBA" id="ARBA00022490"/>
    </source>
</evidence>
<dbReference type="GO" id="GO:0042026">
    <property type="term" value="P:protein refolding"/>
    <property type="evidence" value="ECO:0007669"/>
    <property type="project" value="UniProtKB-ARBA"/>
</dbReference>
<evidence type="ECO:0000256" key="9">
    <source>
        <dbReference type="PROSITE-ProRule" id="PRU00277"/>
    </source>
</evidence>
<evidence type="ECO:0000256" key="6">
    <source>
        <dbReference type="ARBA" id="ARBA00023186"/>
    </source>
</evidence>
<dbReference type="Pfam" id="PF00254">
    <property type="entry name" value="FKBP_C"/>
    <property type="match status" value="1"/>
</dbReference>
<dbReference type="PANTHER" id="PTHR47861:SF3">
    <property type="entry name" value="FKBP-TYPE PEPTIDYL-PROLYL CIS-TRANS ISOMERASE SLYD"/>
    <property type="match status" value="1"/>
</dbReference>
<evidence type="ECO:0000313" key="12">
    <source>
        <dbReference type="EMBL" id="RZU47109.1"/>
    </source>
</evidence>
<keyword evidence="5 9" id="KW-0697">Rotamase</keyword>
<comment type="subcellular location">
    <subcellularLocation>
        <location evidence="2">Cytoplasm</location>
    </subcellularLocation>
</comment>
<evidence type="ECO:0000256" key="5">
    <source>
        <dbReference type="ARBA" id="ARBA00023110"/>
    </source>
</evidence>
<evidence type="ECO:0000256" key="3">
    <source>
        <dbReference type="ARBA" id="ARBA00006577"/>
    </source>
</evidence>
<dbReference type="PROSITE" id="PS50059">
    <property type="entry name" value="FKBP_PPIASE"/>
    <property type="match status" value="1"/>
</dbReference>
<evidence type="ECO:0000256" key="7">
    <source>
        <dbReference type="ARBA" id="ARBA00023235"/>
    </source>
</evidence>
<keyword evidence="6" id="KW-0143">Chaperone</keyword>
<dbReference type="InterPro" id="IPR001179">
    <property type="entry name" value="PPIase_FKBP_dom"/>
</dbReference>
<dbReference type="EMBL" id="SHKX01000011">
    <property type="protein sequence ID" value="RZU47109.1"/>
    <property type="molecule type" value="Genomic_DNA"/>
</dbReference>
<keyword evidence="13" id="KW-1185">Reference proteome</keyword>
<dbReference type="PANTHER" id="PTHR47861">
    <property type="entry name" value="FKBP-TYPE PEPTIDYL-PROLYL CIS-TRANS ISOMERASE SLYD"/>
    <property type="match status" value="1"/>
</dbReference>
<reference evidence="12 13" key="1">
    <citation type="submission" date="2019-02" db="EMBL/GenBank/DDBJ databases">
        <title>Genomic Encyclopedia of Type Strains, Phase IV (KMG-IV): sequencing the most valuable type-strain genomes for metagenomic binning, comparative biology and taxonomic classification.</title>
        <authorList>
            <person name="Goeker M."/>
        </authorList>
    </citation>
    <scope>NUCLEOTIDE SEQUENCE [LARGE SCALE GENOMIC DNA]</scope>
    <source>
        <strain evidence="12 13">DSM 105135</strain>
    </source>
</reference>
<dbReference type="InterPro" id="IPR046357">
    <property type="entry name" value="PPIase_dom_sf"/>
</dbReference>
<dbReference type="SUPFAM" id="SSF54534">
    <property type="entry name" value="FKBP-like"/>
    <property type="match status" value="1"/>
</dbReference>
<dbReference type="EC" id="5.2.1.8" evidence="10"/>
<keyword evidence="4" id="KW-0963">Cytoplasm</keyword>
<dbReference type="GO" id="GO:0005737">
    <property type="term" value="C:cytoplasm"/>
    <property type="evidence" value="ECO:0007669"/>
    <property type="project" value="UniProtKB-SubCell"/>
</dbReference>
<evidence type="ECO:0000313" key="13">
    <source>
        <dbReference type="Proteomes" id="UP000292423"/>
    </source>
</evidence>
<gene>
    <name evidence="12" type="ORF">EV700_1500</name>
</gene>
<comment type="catalytic activity">
    <reaction evidence="1 9 10">
        <text>[protein]-peptidylproline (omega=180) = [protein]-peptidylproline (omega=0)</text>
        <dbReference type="Rhea" id="RHEA:16237"/>
        <dbReference type="Rhea" id="RHEA-COMP:10747"/>
        <dbReference type="Rhea" id="RHEA-COMP:10748"/>
        <dbReference type="ChEBI" id="CHEBI:83833"/>
        <dbReference type="ChEBI" id="CHEBI:83834"/>
        <dbReference type="EC" id="5.2.1.8"/>
    </reaction>
</comment>
<comment type="similarity">
    <text evidence="3 10">Belongs to the FKBP-type PPIase family.</text>
</comment>
<keyword evidence="7 9" id="KW-0413">Isomerase</keyword>
<dbReference type="Proteomes" id="UP000292423">
    <property type="component" value="Unassembled WGS sequence"/>
</dbReference>
<proteinExistence type="inferred from homology"/>
<evidence type="ECO:0000259" key="11">
    <source>
        <dbReference type="PROSITE" id="PS50059"/>
    </source>
</evidence>
<protein>
    <recommendedName>
        <fullName evidence="10">Peptidyl-prolyl cis-trans isomerase</fullName>
        <ecNumber evidence="10">5.2.1.8</ecNumber>
    </recommendedName>
</protein>
<organism evidence="12 13">
    <name type="scientific">Fluviicoccus keumensis</name>
    <dbReference type="NCBI Taxonomy" id="1435465"/>
    <lineage>
        <taxon>Bacteria</taxon>
        <taxon>Pseudomonadati</taxon>
        <taxon>Pseudomonadota</taxon>
        <taxon>Gammaproteobacteria</taxon>
        <taxon>Moraxellales</taxon>
        <taxon>Moraxellaceae</taxon>
        <taxon>Fluviicoccus</taxon>
    </lineage>
</organism>
<accession>A0A4Q7ZBB1</accession>
<dbReference type="OrthoDB" id="9808891at2"/>
<dbReference type="GO" id="GO:0003755">
    <property type="term" value="F:peptidyl-prolyl cis-trans isomerase activity"/>
    <property type="evidence" value="ECO:0007669"/>
    <property type="project" value="UniProtKB-UniRule"/>
</dbReference>
<dbReference type="NCBIfam" id="NF008008">
    <property type="entry name" value="PRK10737.1"/>
    <property type="match status" value="1"/>
</dbReference>
<dbReference type="Gene3D" id="3.10.50.40">
    <property type="match status" value="1"/>
</dbReference>
<evidence type="ECO:0000256" key="1">
    <source>
        <dbReference type="ARBA" id="ARBA00000971"/>
    </source>
</evidence>
<evidence type="ECO:0000256" key="10">
    <source>
        <dbReference type="RuleBase" id="RU003915"/>
    </source>
</evidence>
<comment type="caution">
    <text evidence="12">The sequence shown here is derived from an EMBL/GenBank/DDBJ whole genome shotgun (WGS) entry which is preliminary data.</text>
</comment>
<dbReference type="AlphaFoldDB" id="A0A4Q7ZBB1"/>
<evidence type="ECO:0000256" key="8">
    <source>
        <dbReference type="ARBA" id="ARBA00037071"/>
    </source>
</evidence>
<comment type="function">
    <text evidence="8">Also involved in hydrogenase metallocenter assembly, probably by participating in the nickel insertion step. This function in hydrogenase biosynthesis requires chaperone activity and the presence of the metal-binding domain, but not PPIase activity.</text>
</comment>